<keyword evidence="2" id="KW-1185">Reference proteome</keyword>
<evidence type="ECO:0000313" key="1">
    <source>
        <dbReference type="EMBL" id="CAG8680659.1"/>
    </source>
</evidence>
<reference evidence="1" key="1">
    <citation type="submission" date="2021-06" db="EMBL/GenBank/DDBJ databases">
        <authorList>
            <person name="Kallberg Y."/>
            <person name="Tangrot J."/>
            <person name="Rosling A."/>
        </authorList>
    </citation>
    <scope>NUCLEOTIDE SEQUENCE</scope>
    <source>
        <strain evidence="1">28 12/20/2015</strain>
    </source>
</reference>
<gene>
    <name evidence="1" type="ORF">SPELUC_LOCUS10138</name>
</gene>
<protein>
    <submittedName>
        <fullName evidence="1">867_t:CDS:1</fullName>
    </submittedName>
</protein>
<organism evidence="1 2">
    <name type="scientific">Cetraspora pellucida</name>
    <dbReference type="NCBI Taxonomy" id="1433469"/>
    <lineage>
        <taxon>Eukaryota</taxon>
        <taxon>Fungi</taxon>
        <taxon>Fungi incertae sedis</taxon>
        <taxon>Mucoromycota</taxon>
        <taxon>Glomeromycotina</taxon>
        <taxon>Glomeromycetes</taxon>
        <taxon>Diversisporales</taxon>
        <taxon>Gigasporaceae</taxon>
        <taxon>Cetraspora</taxon>
    </lineage>
</organism>
<proteinExistence type="predicted"/>
<name>A0ACA9NY42_9GLOM</name>
<feature type="non-terminal residue" evidence="1">
    <location>
        <position position="1"/>
    </location>
</feature>
<evidence type="ECO:0000313" key="2">
    <source>
        <dbReference type="Proteomes" id="UP000789366"/>
    </source>
</evidence>
<comment type="caution">
    <text evidence="1">The sequence shown here is derived from an EMBL/GenBank/DDBJ whole genome shotgun (WGS) entry which is preliminary data.</text>
</comment>
<dbReference type="EMBL" id="CAJVPW010018232">
    <property type="protein sequence ID" value="CAG8680659.1"/>
    <property type="molecule type" value="Genomic_DNA"/>
</dbReference>
<dbReference type="Proteomes" id="UP000789366">
    <property type="component" value="Unassembled WGS sequence"/>
</dbReference>
<accession>A0ACA9NY42</accession>
<sequence length="242" mass="27336">EGITNLAPYITFNPNLSAFANQPMMRKIVHLAIDRAIREIITPVVERSVTIAGISTRELIIKDFALEPNEEKMRNAAHLMVQNLAGSLALVTCKEPLRISMVTHLRNLLLQNGYTEQSISEQAILIVVSDNLELACSFIEKAAMEKAVPEIDESLASSFSNRKKHRERTGQPYYDMTVYSGISRYMSNLPEPLRLKPNGLQPQQLRVYEDFARIPRLSSQAAAIYGTNEDAIYFYILCFVIQ</sequence>